<protein>
    <submittedName>
        <fullName evidence="2">Uncharacterized protein</fullName>
    </submittedName>
</protein>
<keyword evidence="1" id="KW-0812">Transmembrane</keyword>
<proteinExistence type="predicted"/>
<dbReference type="EMBL" id="VSRR010001499">
    <property type="protein sequence ID" value="MPC25713.1"/>
    <property type="molecule type" value="Genomic_DNA"/>
</dbReference>
<evidence type="ECO:0000256" key="1">
    <source>
        <dbReference type="SAM" id="Phobius"/>
    </source>
</evidence>
<sequence length="79" mass="9090">MWFRGDHVRKTTRLLILPDLSPQIHTIVPDNELNCLKPIGFLLPRTLCLSLSLLLFIILHDLMDFTSTSKGTKRTVVKF</sequence>
<gene>
    <name evidence="2" type="ORF">E2C01_018835</name>
</gene>
<dbReference type="AlphaFoldDB" id="A0A5B7DXN0"/>
<evidence type="ECO:0000313" key="3">
    <source>
        <dbReference type="Proteomes" id="UP000324222"/>
    </source>
</evidence>
<feature type="transmembrane region" description="Helical" evidence="1">
    <location>
        <begin position="39"/>
        <end position="59"/>
    </location>
</feature>
<name>A0A5B7DXN0_PORTR</name>
<keyword evidence="1" id="KW-1133">Transmembrane helix</keyword>
<dbReference type="Proteomes" id="UP000324222">
    <property type="component" value="Unassembled WGS sequence"/>
</dbReference>
<keyword evidence="3" id="KW-1185">Reference proteome</keyword>
<accession>A0A5B7DXN0</accession>
<reference evidence="2 3" key="1">
    <citation type="submission" date="2019-05" db="EMBL/GenBank/DDBJ databases">
        <title>Another draft genome of Portunus trituberculatus and its Hox gene families provides insights of decapod evolution.</title>
        <authorList>
            <person name="Jeong J.-H."/>
            <person name="Song I."/>
            <person name="Kim S."/>
            <person name="Choi T."/>
            <person name="Kim D."/>
            <person name="Ryu S."/>
            <person name="Kim W."/>
        </authorList>
    </citation>
    <scope>NUCLEOTIDE SEQUENCE [LARGE SCALE GENOMIC DNA]</scope>
    <source>
        <tissue evidence="2">Muscle</tissue>
    </source>
</reference>
<comment type="caution">
    <text evidence="2">The sequence shown here is derived from an EMBL/GenBank/DDBJ whole genome shotgun (WGS) entry which is preliminary data.</text>
</comment>
<organism evidence="2 3">
    <name type="scientific">Portunus trituberculatus</name>
    <name type="common">Swimming crab</name>
    <name type="synonym">Neptunus trituberculatus</name>
    <dbReference type="NCBI Taxonomy" id="210409"/>
    <lineage>
        <taxon>Eukaryota</taxon>
        <taxon>Metazoa</taxon>
        <taxon>Ecdysozoa</taxon>
        <taxon>Arthropoda</taxon>
        <taxon>Crustacea</taxon>
        <taxon>Multicrustacea</taxon>
        <taxon>Malacostraca</taxon>
        <taxon>Eumalacostraca</taxon>
        <taxon>Eucarida</taxon>
        <taxon>Decapoda</taxon>
        <taxon>Pleocyemata</taxon>
        <taxon>Brachyura</taxon>
        <taxon>Eubrachyura</taxon>
        <taxon>Portunoidea</taxon>
        <taxon>Portunidae</taxon>
        <taxon>Portuninae</taxon>
        <taxon>Portunus</taxon>
    </lineage>
</organism>
<keyword evidence="1" id="KW-0472">Membrane</keyword>
<evidence type="ECO:0000313" key="2">
    <source>
        <dbReference type="EMBL" id="MPC25713.1"/>
    </source>
</evidence>